<evidence type="ECO:0000313" key="7">
    <source>
        <dbReference type="Proteomes" id="UP000695562"/>
    </source>
</evidence>
<dbReference type="OrthoDB" id="17983at2759"/>
<dbReference type="EMBL" id="AJWJ01000639">
    <property type="protein sequence ID" value="KAF2069564.1"/>
    <property type="molecule type" value="Genomic_DNA"/>
</dbReference>
<reference evidence="6" key="1">
    <citation type="submission" date="2020-01" db="EMBL/GenBank/DDBJ databases">
        <title>Development of genomics and gene disruption for Polysphondylium violaceum indicates a role for the polyketide synthase stlB in stalk morphogenesis.</title>
        <authorList>
            <person name="Narita B."/>
            <person name="Kawabe Y."/>
            <person name="Kin K."/>
            <person name="Saito T."/>
            <person name="Gibbs R."/>
            <person name="Kuspa A."/>
            <person name="Muzny D."/>
            <person name="Queller D."/>
            <person name="Richards S."/>
            <person name="Strassman J."/>
            <person name="Sucgang R."/>
            <person name="Worley K."/>
            <person name="Schaap P."/>
        </authorList>
    </citation>
    <scope>NUCLEOTIDE SEQUENCE</scope>
    <source>
        <strain evidence="6">QSvi11</strain>
    </source>
</reference>
<dbReference type="GO" id="GO:0012505">
    <property type="term" value="C:endomembrane system"/>
    <property type="evidence" value="ECO:0007669"/>
    <property type="project" value="UniProtKB-SubCell"/>
</dbReference>
<dbReference type="AlphaFoldDB" id="A0A8J4PM31"/>
<evidence type="ECO:0000256" key="5">
    <source>
        <dbReference type="SAM" id="Phobius"/>
    </source>
</evidence>
<keyword evidence="7" id="KW-1185">Reference proteome</keyword>
<evidence type="ECO:0000313" key="6">
    <source>
        <dbReference type="EMBL" id="KAF2069564.1"/>
    </source>
</evidence>
<feature type="transmembrane region" description="Helical" evidence="5">
    <location>
        <begin position="7"/>
        <end position="26"/>
    </location>
</feature>
<comment type="subcellular location">
    <subcellularLocation>
        <location evidence="1">Endomembrane system</location>
        <topology evidence="1">Multi-pass membrane protein</topology>
    </subcellularLocation>
</comment>
<comment type="caution">
    <text evidence="6">The sequence shown here is derived from an EMBL/GenBank/DDBJ whole genome shotgun (WGS) entry which is preliminary data.</text>
</comment>
<accession>A0A8J4PM31</accession>
<organism evidence="6 7">
    <name type="scientific">Polysphondylium violaceum</name>
    <dbReference type="NCBI Taxonomy" id="133409"/>
    <lineage>
        <taxon>Eukaryota</taxon>
        <taxon>Amoebozoa</taxon>
        <taxon>Evosea</taxon>
        <taxon>Eumycetozoa</taxon>
        <taxon>Dictyostelia</taxon>
        <taxon>Dictyosteliales</taxon>
        <taxon>Dictyosteliaceae</taxon>
        <taxon>Polysphondylium</taxon>
    </lineage>
</organism>
<dbReference type="PANTHER" id="PTHR10989:SF16">
    <property type="entry name" value="AT02829P-RELATED"/>
    <property type="match status" value="1"/>
</dbReference>
<gene>
    <name evidence="6" type="ORF">CYY_009120</name>
</gene>
<feature type="transmembrane region" description="Helical" evidence="5">
    <location>
        <begin position="223"/>
        <end position="243"/>
    </location>
</feature>
<evidence type="ECO:0000256" key="2">
    <source>
        <dbReference type="ARBA" id="ARBA00022692"/>
    </source>
</evidence>
<feature type="transmembrane region" description="Helical" evidence="5">
    <location>
        <begin position="88"/>
        <end position="111"/>
    </location>
</feature>
<dbReference type="GO" id="GO:0016020">
    <property type="term" value="C:membrane"/>
    <property type="evidence" value="ECO:0007669"/>
    <property type="project" value="InterPro"/>
</dbReference>
<dbReference type="Pfam" id="PF04750">
    <property type="entry name" value="Far-17a_AIG1"/>
    <property type="match status" value="2"/>
</dbReference>
<dbReference type="InterPro" id="IPR006838">
    <property type="entry name" value="ADTRP_AIG1"/>
</dbReference>
<feature type="transmembrane region" description="Helical" evidence="5">
    <location>
        <begin position="131"/>
        <end position="148"/>
    </location>
</feature>
<sequence>MKFLLFIIHSFFFYIEIYGILEYIKVFNTMGVYGHYDIITLLTFLTFWSQLILAFFYSVSILVDLIDLTKLFDKTSDSYYSIVKQRDLFFRAIVFPIGFSLTVIFWTLYAYDRELIFPSFLDTFFPKYLNLIQHALPGFLVLFEILIVNHQFHLQRNLIENNNTYKKNLKAKISSSSIEYTPITSNVKQDKTNFLFFVFFYLSILVYTRCHKGFWLYPILEVIPMHFKILFIFIACGFGLLAYKVGGDINQSRWGGRFVFTISDSIK</sequence>
<dbReference type="Proteomes" id="UP000695562">
    <property type="component" value="Unassembled WGS sequence"/>
</dbReference>
<keyword evidence="3 5" id="KW-1133">Transmembrane helix</keyword>
<name>A0A8J4PM31_9MYCE</name>
<evidence type="ECO:0000256" key="1">
    <source>
        <dbReference type="ARBA" id="ARBA00004127"/>
    </source>
</evidence>
<dbReference type="PANTHER" id="PTHR10989">
    <property type="entry name" value="ANDROGEN-INDUCED PROTEIN 1-RELATED"/>
    <property type="match status" value="1"/>
</dbReference>
<evidence type="ECO:0000256" key="3">
    <source>
        <dbReference type="ARBA" id="ARBA00022989"/>
    </source>
</evidence>
<keyword evidence="4 5" id="KW-0472">Membrane</keyword>
<feature type="transmembrane region" description="Helical" evidence="5">
    <location>
        <begin position="194"/>
        <end position="217"/>
    </location>
</feature>
<protein>
    <submittedName>
        <fullName evidence="6">Uncharacterized protein</fullName>
    </submittedName>
</protein>
<proteinExistence type="predicted"/>
<keyword evidence="2 5" id="KW-0812">Transmembrane</keyword>
<evidence type="ECO:0000256" key="4">
    <source>
        <dbReference type="ARBA" id="ARBA00023136"/>
    </source>
</evidence>
<feature type="transmembrane region" description="Helical" evidence="5">
    <location>
        <begin position="38"/>
        <end position="67"/>
    </location>
</feature>